<name>F0BJD2_9XANT</name>
<reference evidence="3 4" key="1">
    <citation type="journal article" date="2011" name="BMC Genomics">
        <title>Comparative genomics reveals diversity among xanthomonads infecting tomato and pepper.</title>
        <authorList>
            <person name="Potnis N."/>
            <person name="Krasileva K."/>
            <person name="Chow V."/>
            <person name="Almeida N.F."/>
            <person name="Patil P.B."/>
            <person name="Ryan R.P."/>
            <person name="Sharlach M."/>
            <person name="Behlau F."/>
            <person name="Dow J.M."/>
            <person name="Momol M.T."/>
            <person name="White F.F."/>
            <person name="Preston J.F."/>
            <person name="Vinatzer B.A."/>
            <person name="Koebnik R."/>
            <person name="Setubal J.C."/>
            <person name="Norman D.J."/>
            <person name="Staskawicz B.J."/>
            <person name="Jones J.B."/>
        </authorList>
    </citation>
    <scope>NUCLEOTIDE SEQUENCE [LARGE SCALE GENOMIC DNA]</scope>
    <source>
        <strain evidence="3 4">ATCC 35937</strain>
    </source>
</reference>
<dbReference type="Proteomes" id="UP000003299">
    <property type="component" value="Unassembled WGS sequence"/>
</dbReference>
<keyword evidence="1" id="KW-0732">Signal</keyword>
<feature type="signal peptide" evidence="1">
    <location>
        <begin position="1"/>
        <end position="39"/>
    </location>
</feature>
<accession>F0BJD2</accession>
<dbReference type="Pfam" id="PF08975">
    <property type="entry name" value="2H-phosphodiest"/>
    <property type="match status" value="1"/>
</dbReference>
<dbReference type="SUPFAM" id="SSF55144">
    <property type="entry name" value="LigT-like"/>
    <property type="match status" value="1"/>
</dbReference>
<feature type="domain" description="DUF1868" evidence="2">
    <location>
        <begin position="52"/>
        <end position="168"/>
    </location>
</feature>
<evidence type="ECO:0000259" key="2">
    <source>
        <dbReference type="Pfam" id="PF08975"/>
    </source>
</evidence>
<dbReference type="PIRSF" id="PIRSF033949">
    <property type="entry name" value="Phosest_Mlr3352"/>
    <property type="match status" value="1"/>
</dbReference>
<dbReference type="InterPro" id="IPR015069">
    <property type="entry name" value="2H-PEstase_DUF1868"/>
</dbReference>
<sequence length="271" mass="29560">MSDSEELHMPPLPTPRISRRALLASAGASALAATLPALATAAPAAPSDVGRKFARSRRPLPFAGNTFVGHLPQQGDGYDSFDRVLDIYRELPEHRFASKFALLPPSSYHVTLLGGVNEIDRASGPWPSDLTRDVALSEIHADFLARLMQRTAAPLGACSFVVNPAAAKTGNNDNLLIPLHPADTQTAQRLEAARQTLMTLTRLQRPDYVNFQFHISLAYLCQTLDSAEQADYRAAVGGWLKRLAAAGPITIPRFHFCTFADMDAFRTVRQV</sequence>
<evidence type="ECO:0000256" key="1">
    <source>
        <dbReference type="SAM" id="SignalP"/>
    </source>
</evidence>
<comment type="caution">
    <text evidence="3">The sequence shown here is derived from an EMBL/GenBank/DDBJ whole genome shotgun (WGS) entry which is preliminary data.</text>
</comment>
<protein>
    <recommendedName>
        <fullName evidence="2">DUF1868 domain-containing protein</fullName>
    </recommendedName>
</protein>
<dbReference type="InterPro" id="IPR009097">
    <property type="entry name" value="Cyclic_Pdiesterase"/>
</dbReference>
<dbReference type="PROSITE" id="PS51318">
    <property type="entry name" value="TAT"/>
    <property type="match status" value="1"/>
</dbReference>
<evidence type="ECO:0000313" key="3">
    <source>
        <dbReference type="EMBL" id="EGD07411.1"/>
    </source>
</evidence>
<evidence type="ECO:0000313" key="4">
    <source>
        <dbReference type="Proteomes" id="UP000003299"/>
    </source>
</evidence>
<feature type="chain" id="PRO_5003245267" description="DUF1868 domain-containing protein" evidence="1">
    <location>
        <begin position="40"/>
        <end position="271"/>
    </location>
</feature>
<proteinExistence type="predicted"/>
<organism evidence="3 4">
    <name type="scientific">Xanthomonas vesicatoria ATCC 35937</name>
    <dbReference type="NCBI Taxonomy" id="925775"/>
    <lineage>
        <taxon>Bacteria</taxon>
        <taxon>Pseudomonadati</taxon>
        <taxon>Pseudomonadota</taxon>
        <taxon>Gammaproteobacteria</taxon>
        <taxon>Lysobacterales</taxon>
        <taxon>Lysobacteraceae</taxon>
        <taxon>Xanthomonas</taxon>
    </lineage>
</organism>
<dbReference type="EMBL" id="AEQV01000214">
    <property type="protein sequence ID" value="EGD07411.1"/>
    <property type="molecule type" value="Genomic_DNA"/>
</dbReference>
<gene>
    <name evidence="3" type="ORF">XVE_4392</name>
</gene>
<dbReference type="eggNOG" id="COG5255">
    <property type="taxonomic scope" value="Bacteria"/>
</dbReference>
<dbReference type="InterPro" id="IPR006311">
    <property type="entry name" value="TAT_signal"/>
</dbReference>
<dbReference type="InterPro" id="IPR012390">
    <property type="entry name" value="Pesterase_SP1827"/>
</dbReference>
<dbReference type="AlphaFoldDB" id="F0BJD2"/>
<dbReference type="Gene3D" id="3.90.1140.10">
    <property type="entry name" value="Cyclic phosphodiesterase"/>
    <property type="match status" value="1"/>
</dbReference>